<dbReference type="Gene3D" id="6.10.340.10">
    <property type="match status" value="1"/>
</dbReference>
<dbReference type="GO" id="GO:0016020">
    <property type="term" value="C:membrane"/>
    <property type="evidence" value="ECO:0007669"/>
    <property type="project" value="InterPro"/>
</dbReference>
<dbReference type="OrthoDB" id="9781845at2"/>
<feature type="transmembrane region" description="Helical" evidence="2">
    <location>
        <begin position="38"/>
        <end position="56"/>
    </location>
</feature>
<feature type="coiled-coil region" evidence="1">
    <location>
        <begin position="429"/>
        <end position="456"/>
    </location>
</feature>
<dbReference type="SMART" id="SM01358">
    <property type="entry name" value="HBM"/>
    <property type="match status" value="1"/>
</dbReference>
<organism evidence="4 5">
    <name type="scientific">Thiohalocapsa marina</name>
    <dbReference type="NCBI Taxonomy" id="424902"/>
    <lineage>
        <taxon>Bacteria</taxon>
        <taxon>Pseudomonadati</taxon>
        <taxon>Pseudomonadota</taxon>
        <taxon>Gammaproteobacteria</taxon>
        <taxon>Chromatiales</taxon>
        <taxon>Chromatiaceae</taxon>
        <taxon>Thiohalocapsa</taxon>
    </lineage>
</organism>
<keyword evidence="2" id="KW-0812">Transmembrane</keyword>
<evidence type="ECO:0000259" key="3">
    <source>
        <dbReference type="PROSITE" id="PS50885"/>
    </source>
</evidence>
<keyword evidence="1" id="KW-0175">Coiled coil</keyword>
<proteinExistence type="predicted"/>
<gene>
    <name evidence="4" type="ORF">F2Q65_15160</name>
</gene>
<dbReference type="InterPro" id="IPR003660">
    <property type="entry name" value="HAMP_dom"/>
</dbReference>
<accession>A0A5M8FKF2</accession>
<sequence>MSESVWPALVWPGRRREWSGMGVAMGGLGVRLRVGEKIGLGFGLVGAIFLGVLWFYHVSHDEIIADYRDLNQTYGARQVAAFAIESRLTAMRAAADRFSLTREETFAQEALRQADALRQQTEQLARVDQASRQTAEQIRALTDGFALRLEDMLEAWRIRGLDEASGLQGAFREAAHILEEQAGQYGSQHASQQGAEQLQLTLLQLRRREKDYLLRADTRYVDMVDGIAADFRQQLRGLDLAAPARERLEALLTGYLDDFHALVEQDRRIARLSAEMSQAATRITPVVEVNLVQASGAMARRSAEIAEGAAAQARWSLGVAVAAALFGALLAVLITIGIVRPVRAMAGLLDRLTRESPRERVPADPDGRDEINAMAMALNTLADHRARLVDWWRSSMQEATAARELGQAQTGDERVAAAQAMHAAAHERLRQLDAVREQLLADAQRIEQIAAQLNGDDADRQHAARLRDAAGDLRRLLGVVAGDVSPA</sequence>
<evidence type="ECO:0000313" key="4">
    <source>
        <dbReference type="EMBL" id="KAA6183661.1"/>
    </source>
</evidence>
<dbReference type="EMBL" id="VWXX01000030">
    <property type="protein sequence ID" value="KAA6183661.1"/>
    <property type="molecule type" value="Genomic_DNA"/>
</dbReference>
<reference evidence="4 5" key="1">
    <citation type="submission" date="2019-09" db="EMBL/GenBank/DDBJ databases">
        <title>Whole-genome sequence of the purple sulfur bacterium Thiohalocapsa marina DSM 19078.</title>
        <authorList>
            <person name="Kyndt J.A."/>
            <person name="Meyer T.E."/>
        </authorList>
    </citation>
    <scope>NUCLEOTIDE SEQUENCE [LARGE SCALE GENOMIC DNA]</scope>
    <source>
        <strain evidence="4 5">DSM 19078</strain>
    </source>
</reference>
<feature type="domain" description="HAMP" evidence="3">
    <location>
        <begin position="336"/>
        <end position="390"/>
    </location>
</feature>
<evidence type="ECO:0000256" key="1">
    <source>
        <dbReference type="SAM" id="Coils"/>
    </source>
</evidence>
<dbReference type="PROSITE" id="PS50885">
    <property type="entry name" value="HAMP"/>
    <property type="match status" value="1"/>
</dbReference>
<feature type="transmembrane region" description="Helical" evidence="2">
    <location>
        <begin position="315"/>
        <end position="339"/>
    </location>
</feature>
<dbReference type="Proteomes" id="UP000322981">
    <property type="component" value="Unassembled WGS sequence"/>
</dbReference>
<dbReference type="AlphaFoldDB" id="A0A5M8FKF2"/>
<dbReference type="GO" id="GO:0007165">
    <property type="term" value="P:signal transduction"/>
    <property type="evidence" value="ECO:0007669"/>
    <property type="project" value="InterPro"/>
</dbReference>
<keyword evidence="2" id="KW-0472">Membrane</keyword>
<protein>
    <submittedName>
        <fullName evidence="4">HAMP domain-containing protein</fullName>
    </submittedName>
</protein>
<keyword evidence="2" id="KW-1133">Transmembrane helix</keyword>
<comment type="caution">
    <text evidence="4">The sequence shown here is derived from an EMBL/GenBank/DDBJ whole genome shotgun (WGS) entry which is preliminary data.</text>
</comment>
<evidence type="ECO:0000256" key="2">
    <source>
        <dbReference type="SAM" id="Phobius"/>
    </source>
</evidence>
<dbReference type="InterPro" id="IPR032255">
    <property type="entry name" value="HBM"/>
</dbReference>
<evidence type="ECO:0000313" key="5">
    <source>
        <dbReference type="Proteomes" id="UP000322981"/>
    </source>
</evidence>
<name>A0A5M8FKF2_9GAMM</name>
<keyword evidence="5" id="KW-1185">Reference proteome</keyword>